<name>A0ABN9USR3_9DINO</name>
<evidence type="ECO:0000256" key="1">
    <source>
        <dbReference type="SAM" id="MobiDB-lite"/>
    </source>
</evidence>
<feature type="compositionally biased region" description="Low complexity" evidence="1">
    <location>
        <begin position="18"/>
        <end position="29"/>
    </location>
</feature>
<dbReference type="EMBL" id="CAUYUJ010016225">
    <property type="protein sequence ID" value="CAK0863089.1"/>
    <property type="molecule type" value="Genomic_DNA"/>
</dbReference>
<evidence type="ECO:0000313" key="3">
    <source>
        <dbReference type="Proteomes" id="UP001189429"/>
    </source>
</evidence>
<gene>
    <name evidence="2" type="ORF">PCOR1329_LOCUS51324</name>
</gene>
<feature type="region of interest" description="Disordered" evidence="1">
    <location>
        <begin position="1"/>
        <end position="34"/>
    </location>
</feature>
<protein>
    <submittedName>
        <fullName evidence="2">Uncharacterized protein</fullName>
    </submittedName>
</protein>
<organism evidence="2 3">
    <name type="scientific">Prorocentrum cordatum</name>
    <dbReference type="NCBI Taxonomy" id="2364126"/>
    <lineage>
        <taxon>Eukaryota</taxon>
        <taxon>Sar</taxon>
        <taxon>Alveolata</taxon>
        <taxon>Dinophyceae</taxon>
        <taxon>Prorocentrales</taxon>
        <taxon>Prorocentraceae</taxon>
        <taxon>Prorocentrum</taxon>
    </lineage>
</organism>
<sequence length="129" mass="13221">RRHSGARSLGSGAGGLGLAAPAAAGGRLPPRAPEAPRMGAVLTCSCAVLSEEWRRSAEEVSDARVGTQAALTDLTDGHADGLSRSKRSFTEPCLASKEFCPDEPGAAASGLHANVLKTAQLTIPFLRSL</sequence>
<comment type="caution">
    <text evidence="2">The sequence shown here is derived from an EMBL/GenBank/DDBJ whole genome shotgun (WGS) entry which is preliminary data.</text>
</comment>
<evidence type="ECO:0000313" key="2">
    <source>
        <dbReference type="EMBL" id="CAK0863089.1"/>
    </source>
</evidence>
<feature type="non-terminal residue" evidence="2">
    <location>
        <position position="1"/>
    </location>
</feature>
<proteinExistence type="predicted"/>
<dbReference type="Proteomes" id="UP001189429">
    <property type="component" value="Unassembled WGS sequence"/>
</dbReference>
<accession>A0ABN9USR3</accession>
<feature type="compositionally biased region" description="Low complexity" evidence="1">
    <location>
        <begin position="1"/>
        <end position="10"/>
    </location>
</feature>
<feature type="non-terminal residue" evidence="2">
    <location>
        <position position="129"/>
    </location>
</feature>
<keyword evidence="3" id="KW-1185">Reference proteome</keyword>
<reference evidence="2" key="1">
    <citation type="submission" date="2023-10" db="EMBL/GenBank/DDBJ databases">
        <authorList>
            <person name="Chen Y."/>
            <person name="Shah S."/>
            <person name="Dougan E. K."/>
            <person name="Thang M."/>
            <person name="Chan C."/>
        </authorList>
    </citation>
    <scope>NUCLEOTIDE SEQUENCE [LARGE SCALE GENOMIC DNA]</scope>
</reference>